<organism evidence="3">
    <name type="scientific">Hydatigena taeniaeformis</name>
    <name type="common">Feline tapeworm</name>
    <name type="synonym">Taenia taeniaeformis</name>
    <dbReference type="NCBI Taxonomy" id="6205"/>
    <lineage>
        <taxon>Eukaryota</taxon>
        <taxon>Metazoa</taxon>
        <taxon>Spiralia</taxon>
        <taxon>Lophotrochozoa</taxon>
        <taxon>Platyhelminthes</taxon>
        <taxon>Cestoda</taxon>
        <taxon>Eucestoda</taxon>
        <taxon>Cyclophyllidea</taxon>
        <taxon>Taeniidae</taxon>
        <taxon>Hydatigera</taxon>
    </lineage>
</organism>
<name>A0A0R3WQU2_HYDTA</name>
<dbReference type="WBParaSite" id="TTAC_0000313201-mRNA-1">
    <property type="protein sequence ID" value="TTAC_0000313201-mRNA-1"/>
    <property type="gene ID" value="TTAC_0000313201"/>
</dbReference>
<evidence type="ECO:0000313" key="3">
    <source>
        <dbReference type="WBParaSite" id="TTAC_0000313201-mRNA-1"/>
    </source>
</evidence>
<sequence length="370" mass="41348">LNESELCPCSSGFISVSDAAYRDNVLAIAYGTRVLLANVQNHATSLLICISDAAILKAISGVRFFNNYVYFSSQDGIIGKAAIPTQLNKSYDLTILNKASTLGGKNFHRFFGGLHITHNGVYAVYVESTVAPAFCNITSNLVFMVLLSNLEVVDLIDRLSGPMRRNVDCLYQVTRLLLSTEYYKSSSMECPSVDMDSEVWSQKLLTFSESALFDTKADLSKLELHKIQFQRAVTMLLIEESSRSPDTKQMLQNQLDRLNKILALRQIDQCYRLFLKTEVQRQYQDCILILRIAVLCQQYLRSDAAKDCGVVALCSMLHRATEAVMSVAQKLLVKRFEVTLSDVNTTVLLVCPVCQTDILFTCSTQFLTSA</sequence>
<dbReference type="STRING" id="6205.A0A0R3WQU2"/>
<evidence type="ECO:0000313" key="2">
    <source>
        <dbReference type="Proteomes" id="UP000274429"/>
    </source>
</evidence>
<reference evidence="3" key="1">
    <citation type="submission" date="2017-02" db="UniProtKB">
        <authorList>
            <consortium name="WormBaseParasite"/>
        </authorList>
    </citation>
    <scope>IDENTIFICATION</scope>
</reference>
<dbReference type="Proteomes" id="UP000274429">
    <property type="component" value="Unassembled WGS sequence"/>
</dbReference>
<keyword evidence="2" id="KW-1185">Reference proteome</keyword>
<dbReference type="AlphaFoldDB" id="A0A0R3WQU2"/>
<accession>A0A0R3WQU2</accession>
<evidence type="ECO:0000313" key="1">
    <source>
        <dbReference type="EMBL" id="VDM21989.1"/>
    </source>
</evidence>
<dbReference type="OrthoDB" id="6232571at2759"/>
<dbReference type="EMBL" id="UYWX01001950">
    <property type="protein sequence ID" value="VDM21989.1"/>
    <property type="molecule type" value="Genomic_DNA"/>
</dbReference>
<reference evidence="1 2" key="2">
    <citation type="submission" date="2018-11" db="EMBL/GenBank/DDBJ databases">
        <authorList>
            <consortium name="Pathogen Informatics"/>
        </authorList>
    </citation>
    <scope>NUCLEOTIDE SEQUENCE [LARGE SCALE GENOMIC DNA]</scope>
</reference>
<gene>
    <name evidence="1" type="ORF">TTAC_LOCUS3117</name>
</gene>
<protein>
    <submittedName>
        <fullName evidence="3">Vps39_2 domain-containing protein</fullName>
    </submittedName>
</protein>
<proteinExistence type="predicted"/>